<evidence type="ECO:0008006" key="3">
    <source>
        <dbReference type="Google" id="ProtNLM"/>
    </source>
</evidence>
<dbReference type="EMBL" id="JARMDB010000004">
    <property type="protein sequence ID" value="MED1565342.1"/>
    <property type="molecule type" value="Genomic_DNA"/>
</dbReference>
<accession>A0ABU6MT81</accession>
<proteinExistence type="predicted"/>
<protein>
    <recommendedName>
        <fullName evidence="3">DUF5659 domain-containing protein</fullName>
    </recommendedName>
</protein>
<reference evidence="1 2" key="1">
    <citation type="submission" date="2023-03" db="EMBL/GenBank/DDBJ databases">
        <title>Bacillus Genome Sequencing.</title>
        <authorList>
            <person name="Dunlap C."/>
        </authorList>
    </citation>
    <scope>NUCLEOTIDE SEQUENCE [LARGE SCALE GENOMIC DNA]</scope>
    <source>
        <strain evidence="1 2">B-615</strain>
    </source>
</reference>
<dbReference type="RefSeq" id="WP_327919223.1">
    <property type="nucleotide sequence ID" value="NZ_JARMDB010000004.1"/>
</dbReference>
<sequence length="59" mass="7144">MYKRAFAMELIRAGHDLEYTTRNRENAKYQVYFFNDSAKLRKDMAMLTGREYVERISDE</sequence>
<organism evidence="1 2">
    <name type="scientific">Bacillus paramycoides</name>
    <dbReference type="NCBI Taxonomy" id="2026194"/>
    <lineage>
        <taxon>Bacteria</taxon>
        <taxon>Bacillati</taxon>
        <taxon>Bacillota</taxon>
        <taxon>Bacilli</taxon>
        <taxon>Bacillales</taxon>
        <taxon>Bacillaceae</taxon>
        <taxon>Bacillus</taxon>
        <taxon>Bacillus cereus group</taxon>
    </lineage>
</organism>
<name>A0ABU6MT81_9BACI</name>
<dbReference type="Proteomes" id="UP001309448">
    <property type="component" value="Unassembled WGS sequence"/>
</dbReference>
<comment type="caution">
    <text evidence="1">The sequence shown here is derived from an EMBL/GenBank/DDBJ whole genome shotgun (WGS) entry which is preliminary data.</text>
</comment>
<evidence type="ECO:0000313" key="2">
    <source>
        <dbReference type="Proteomes" id="UP001309448"/>
    </source>
</evidence>
<keyword evidence="2" id="KW-1185">Reference proteome</keyword>
<evidence type="ECO:0000313" key="1">
    <source>
        <dbReference type="EMBL" id="MED1565342.1"/>
    </source>
</evidence>
<gene>
    <name evidence="1" type="ORF">P4U88_05165</name>
</gene>